<dbReference type="CDD" id="cd07041">
    <property type="entry name" value="STAS_RsbR_RsbS_like"/>
    <property type="match status" value="1"/>
</dbReference>
<protein>
    <submittedName>
        <fullName evidence="3">RsbT co-antagonist protein RsbR</fullName>
    </submittedName>
</protein>
<evidence type="ECO:0000313" key="4">
    <source>
        <dbReference type="Proteomes" id="UP000242682"/>
    </source>
</evidence>
<keyword evidence="1" id="KW-0597">Phosphoprotein</keyword>
<dbReference type="InterPro" id="IPR051932">
    <property type="entry name" value="Bact_StressResp_Reg"/>
</dbReference>
<dbReference type="Proteomes" id="UP000242682">
    <property type="component" value="Unassembled WGS sequence"/>
</dbReference>
<dbReference type="Pfam" id="PF01740">
    <property type="entry name" value="STAS"/>
    <property type="match status" value="1"/>
</dbReference>
<feature type="domain" description="STAS" evidence="2">
    <location>
        <begin position="163"/>
        <end position="274"/>
    </location>
</feature>
<dbReference type="InterPro" id="IPR002645">
    <property type="entry name" value="STAS_dom"/>
</dbReference>
<proteinExistence type="predicted"/>
<keyword evidence="4" id="KW-1185">Reference proteome</keyword>
<dbReference type="PANTHER" id="PTHR33745">
    <property type="entry name" value="RSBT ANTAGONIST PROTEIN RSBS-RELATED"/>
    <property type="match status" value="1"/>
</dbReference>
<organism evidence="3 4">
    <name type="scientific">Planomicrobium soli</name>
    <dbReference type="NCBI Taxonomy" id="1176648"/>
    <lineage>
        <taxon>Bacteria</taxon>
        <taxon>Bacillati</taxon>
        <taxon>Bacillota</taxon>
        <taxon>Bacilli</taxon>
        <taxon>Bacillales</taxon>
        <taxon>Caryophanaceae</taxon>
        <taxon>Planomicrobium</taxon>
    </lineage>
</organism>
<evidence type="ECO:0000259" key="2">
    <source>
        <dbReference type="PROSITE" id="PS50801"/>
    </source>
</evidence>
<dbReference type="PANTHER" id="PTHR33745:SF3">
    <property type="entry name" value="RSBT CO-ANTAGONIST PROTEIN RSBRC"/>
    <property type="match status" value="1"/>
</dbReference>
<accession>A0A2P8GQV0</accession>
<evidence type="ECO:0000256" key="1">
    <source>
        <dbReference type="ARBA" id="ARBA00022553"/>
    </source>
</evidence>
<name>A0A2P8GQV0_9BACL</name>
<dbReference type="InterPro" id="IPR036513">
    <property type="entry name" value="STAS_dom_sf"/>
</dbReference>
<comment type="caution">
    <text evidence="3">The sequence shown here is derived from an EMBL/GenBank/DDBJ whole genome shotgun (WGS) entry which is preliminary data.</text>
</comment>
<evidence type="ECO:0000313" key="3">
    <source>
        <dbReference type="EMBL" id="PSL36315.1"/>
    </source>
</evidence>
<dbReference type="Gene3D" id="3.30.750.24">
    <property type="entry name" value="STAS domain"/>
    <property type="match status" value="1"/>
</dbReference>
<gene>
    <name evidence="3" type="ORF">B0H99_107136</name>
</gene>
<dbReference type="OrthoDB" id="9800154at2"/>
<dbReference type="RefSeq" id="WP_106533677.1">
    <property type="nucleotide sequence ID" value="NZ_PYAT01000007.1"/>
</dbReference>
<dbReference type="AlphaFoldDB" id="A0A2P8GQV0"/>
<reference evidence="3 4" key="1">
    <citation type="submission" date="2018-03" db="EMBL/GenBank/DDBJ databases">
        <title>Genomic Encyclopedia of Type Strains, Phase III (KMG-III): the genomes of soil and plant-associated and newly described type strains.</title>
        <authorList>
            <person name="Whitman W."/>
        </authorList>
    </citation>
    <scope>NUCLEOTIDE SEQUENCE [LARGE SCALE GENOMIC DNA]</scope>
    <source>
        <strain evidence="3 4">CGMCC 1.12259</strain>
    </source>
</reference>
<dbReference type="PROSITE" id="PS50801">
    <property type="entry name" value="STAS"/>
    <property type="match status" value="1"/>
</dbReference>
<dbReference type="EMBL" id="PYAT01000007">
    <property type="protein sequence ID" value="PSL36315.1"/>
    <property type="molecule type" value="Genomic_DNA"/>
</dbReference>
<dbReference type="SUPFAM" id="SSF52091">
    <property type="entry name" value="SpoIIaa-like"/>
    <property type="match status" value="1"/>
</dbReference>
<sequence>MLKNQELHDFLCEKNKELTAQWYETLDKSVGGVYGSNNPEAIERLKQQNYEFHMRFCSMFDTEEIECLENFQDWIMRVSKDEGHLSTPLAAILKEFFRTQLQYVNLIKEFAAMHKDISSEQLDLWKQAVILKTNEIILEFTVQHTAAAERRLNAQKEMIVEMSAPVILLTKEMGLLPLIGEIDTYRARIMFEKVLKQCHDASIERLFIDLSGVPIIDTMVAHQIFQLIDGLKIIGVKTALSGISPDIAQTAVQLGINFGEIEIYNTLTQAIKLQGLKVQRLQA</sequence>